<proteinExistence type="inferred from homology"/>
<dbReference type="CDD" id="cd02883">
    <property type="entry name" value="NUDIX_Hydrolase"/>
    <property type="match status" value="1"/>
</dbReference>
<evidence type="ECO:0000313" key="4">
    <source>
        <dbReference type="Proteomes" id="UP000037405"/>
    </source>
</evidence>
<dbReference type="EMBL" id="LGUE01000004">
    <property type="protein sequence ID" value="KON84570.1"/>
    <property type="molecule type" value="Genomic_DNA"/>
</dbReference>
<name>A0A0M0G416_9BACI</name>
<reference evidence="4" key="1">
    <citation type="submission" date="2015-07" db="EMBL/GenBank/DDBJ databases">
        <title>Fjat-14235 jcm11544.</title>
        <authorList>
            <person name="Liu B."/>
            <person name="Wang J."/>
            <person name="Zhu Y."/>
            <person name="Liu G."/>
            <person name="Chen Q."/>
            <person name="Chen Z."/>
            <person name="Lan J."/>
            <person name="Che J."/>
            <person name="Ge C."/>
            <person name="Shi H."/>
            <person name="Pan Z."/>
            <person name="Liu X."/>
        </authorList>
    </citation>
    <scope>NUCLEOTIDE SEQUENCE [LARGE SCALE GENOMIC DNA]</scope>
    <source>
        <strain evidence="4">JCM 11544</strain>
    </source>
</reference>
<dbReference type="Pfam" id="PF00293">
    <property type="entry name" value="NUDIX"/>
    <property type="match status" value="1"/>
</dbReference>
<dbReference type="SUPFAM" id="SSF55811">
    <property type="entry name" value="Nudix"/>
    <property type="match status" value="1"/>
</dbReference>
<dbReference type="PATRIC" id="fig|189381.12.peg.2213"/>
<dbReference type="OrthoDB" id="3531896at2"/>
<comment type="caution">
    <text evidence="3">The sequence shown here is derived from an EMBL/GenBank/DDBJ whole genome shotgun (WGS) entry which is preliminary data.</text>
</comment>
<dbReference type="AlphaFoldDB" id="A0A0M0G416"/>
<protein>
    <submittedName>
        <fullName evidence="3">DNA mismatch repair protein MutT</fullName>
    </submittedName>
</protein>
<dbReference type="Proteomes" id="UP000037405">
    <property type="component" value="Unassembled WGS sequence"/>
</dbReference>
<evidence type="ECO:0000256" key="1">
    <source>
        <dbReference type="ARBA" id="ARBA00005582"/>
    </source>
</evidence>
<gene>
    <name evidence="3" type="ORF">AF331_10995</name>
</gene>
<sequence>MFVVNVEGAIRRGDRWLMIKRSDKEEHAPGALSFVGGKCEREEASTDILERTLQREIYEEVGVNVTDLQYVNSSIFQTASGISVIDIVYICTLQEGEPYAKSPDEVDEVKWMTTEEILAHPGIPDFLIHNIQQCEAVYRSRFSGVHHDSHR</sequence>
<dbReference type="Gene3D" id="3.90.79.10">
    <property type="entry name" value="Nucleoside Triphosphate Pyrophosphohydrolase"/>
    <property type="match status" value="1"/>
</dbReference>
<keyword evidence="4" id="KW-1185">Reference proteome</keyword>
<feature type="domain" description="Nudix hydrolase" evidence="2">
    <location>
        <begin position="1"/>
        <end position="136"/>
    </location>
</feature>
<organism evidence="3 4">
    <name type="scientific">Rossellomorea marisflavi</name>
    <dbReference type="NCBI Taxonomy" id="189381"/>
    <lineage>
        <taxon>Bacteria</taxon>
        <taxon>Bacillati</taxon>
        <taxon>Bacillota</taxon>
        <taxon>Bacilli</taxon>
        <taxon>Bacillales</taxon>
        <taxon>Bacillaceae</taxon>
        <taxon>Rossellomorea</taxon>
    </lineage>
</organism>
<evidence type="ECO:0000259" key="2">
    <source>
        <dbReference type="PROSITE" id="PS51462"/>
    </source>
</evidence>
<dbReference type="PANTHER" id="PTHR43736">
    <property type="entry name" value="ADP-RIBOSE PYROPHOSPHATASE"/>
    <property type="match status" value="1"/>
</dbReference>
<dbReference type="STRING" id="189381.GCA_900166615_01688"/>
<dbReference type="PROSITE" id="PS51462">
    <property type="entry name" value="NUDIX"/>
    <property type="match status" value="1"/>
</dbReference>
<dbReference type="PANTHER" id="PTHR43736:SF1">
    <property type="entry name" value="DIHYDRONEOPTERIN TRIPHOSPHATE DIPHOSPHATASE"/>
    <property type="match status" value="1"/>
</dbReference>
<dbReference type="RefSeq" id="WP_053428167.1">
    <property type="nucleotide sequence ID" value="NZ_JAMQJB010000001.1"/>
</dbReference>
<comment type="similarity">
    <text evidence="1">Belongs to the Nudix hydrolase family.</text>
</comment>
<dbReference type="InterPro" id="IPR000086">
    <property type="entry name" value="NUDIX_hydrolase_dom"/>
</dbReference>
<accession>A0A0M0G416</accession>
<evidence type="ECO:0000313" key="3">
    <source>
        <dbReference type="EMBL" id="KON84570.1"/>
    </source>
</evidence>
<dbReference type="InterPro" id="IPR015797">
    <property type="entry name" value="NUDIX_hydrolase-like_dom_sf"/>
</dbReference>